<dbReference type="Gene3D" id="2.170.130.10">
    <property type="entry name" value="TonB-dependent receptor, plug domain"/>
    <property type="match status" value="1"/>
</dbReference>
<feature type="domain" description="TonB-dependent receptor plug" evidence="11">
    <location>
        <begin position="142"/>
        <end position="246"/>
    </location>
</feature>
<dbReference type="Proteomes" id="UP000664317">
    <property type="component" value="Unassembled WGS sequence"/>
</dbReference>
<keyword evidence="2 8" id="KW-0813">Transport</keyword>
<dbReference type="NCBIfam" id="TIGR04057">
    <property type="entry name" value="SusC_RagA_signa"/>
    <property type="match status" value="1"/>
</dbReference>
<dbReference type="SUPFAM" id="SSF49464">
    <property type="entry name" value="Carboxypeptidase regulatory domain-like"/>
    <property type="match status" value="1"/>
</dbReference>
<dbReference type="SUPFAM" id="SSF56935">
    <property type="entry name" value="Porins"/>
    <property type="match status" value="1"/>
</dbReference>
<evidence type="ECO:0000256" key="2">
    <source>
        <dbReference type="ARBA" id="ARBA00022448"/>
    </source>
</evidence>
<dbReference type="NCBIfam" id="TIGR04056">
    <property type="entry name" value="OMP_RagA_SusC"/>
    <property type="match status" value="1"/>
</dbReference>
<organism evidence="12 13">
    <name type="scientific">Algoriphagus oliviformis</name>
    <dbReference type="NCBI Taxonomy" id="2811231"/>
    <lineage>
        <taxon>Bacteria</taxon>
        <taxon>Pseudomonadati</taxon>
        <taxon>Bacteroidota</taxon>
        <taxon>Cytophagia</taxon>
        <taxon>Cytophagales</taxon>
        <taxon>Cyclobacteriaceae</taxon>
        <taxon>Algoriphagus</taxon>
    </lineage>
</organism>
<dbReference type="Pfam" id="PF00593">
    <property type="entry name" value="TonB_dep_Rec_b-barrel"/>
    <property type="match status" value="1"/>
</dbReference>
<dbReference type="InterPro" id="IPR012910">
    <property type="entry name" value="Plug_dom"/>
</dbReference>
<feature type="domain" description="TonB-dependent receptor-like beta-barrel" evidence="10">
    <location>
        <begin position="448"/>
        <end position="1035"/>
    </location>
</feature>
<comment type="caution">
    <text evidence="12">The sequence shown here is derived from an EMBL/GenBank/DDBJ whole genome shotgun (WGS) entry which is preliminary data.</text>
</comment>
<comment type="subcellular location">
    <subcellularLocation>
        <location evidence="1 8">Cell outer membrane</location>
        <topology evidence="1 8">Multi-pass membrane protein</topology>
    </subcellularLocation>
</comment>
<keyword evidence="3 8" id="KW-1134">Transmembrane beta strand</keyword>
<keyword evidence="5 9" id="KW-0798">TonB box</keyword>
<dbReference type="EMBL" id="JAFKCT010000001">
    <property type="protein sequence ID" value="MBN7809952.1"/>
    <property type="molecule type" value="Genomic_DNA"/>
</dbReference>
<protein>
    <submittedName>
        <fullName evidence="12">TonB-dependent receptor</fullName>
    </submittedName>
</protein>
<dbReference type="InterPro" id="IPR023996">
    <property type="entry name" value="TonB-dep_OMP_SusC/RagA"/>
</dbReference>
<keyword evidence="13" id="KW-1185">Reference proteome</keyword>
<evidence type="ECO:0000256" key="1">
    <source>
        <dbReference type="ARBA" id="ARBA00004571"/>
    </source>
</evidence>
<evidence type="ECO:0000256" key="4">
    <source>
        <dbReference type="ARBA" id="ARBA00022692"/>
    </source>
</evidence>
<dbReference type="InterPro" id="IPR036942">
    <property type="entry name" value="Beta-barrel_TonB_sf"/>
</dbReference>
<dbReference type="InterPro" id="IPR000531">
    <property type="entry name" value="Beta-barrel_TonB"/>
</dbReference>
<dbReference type="RefSeq" id="WP_206576743.1">
    <property type="nucleotide sequence ID" value="NZ_JAFKCT010000001.1"/>
</dbReference>
<dbReference type="Pfam" id="PF13715">
    <property type="entry name" value="CarbopepD_reg_2"/>
    <property type="match status" value="1"/>
</dbReference>
<dbReference type="Gene3D" id="2.40.170.20">
    <property type="entry name" value="TonB-dependent receptor, beta-barrel domain"/>
    <property type="match status" value="1"/>
</dbReference>
<gene>
    <name evidence="12" type="ORF">J0A68_03230</name>
</gene>
<evidence type="ECO:0000256" key="9">
    <source>
        <dbReference type="RuleBase" id="RU003357"/>
    </source>
</evidence>
<dbReference type="Gene3D" id="2.60.40.1120">
    <property type="entry name" value="Carboxypeptidase-like, regulatory domain"/>
    <property type="match status" value="1"/>
</dbReference>
<evidence type="ECO:0000313" key="13">
    <source>
        <dbReference type="Proteomes" id="UP000664317"/>
    </source>
</evidence>
<proteinExistence type="inferred from homology"/>
<keyword evidence="4 8" id="KW-0812">Transmembrane</keyword>
<sequence length="1087" mass="119522">MFRMIDSTIVTRPKSTKAAGIISPPWRLFTCCVALLFLMMGQQARAQEALSVSGTVIDQEAQLPLPGLTVMVKGTTTGTVTDANGKYSIRVPSTSSTLVFSYIGYATQEILVGNQTQINVTMGQDVSSLDEVVVVGYGTQKKANLTGSVANADMAVVADRPITNLTQGLQGAVPGLNIASNSGTPGQNPSINIRGATSINGGQPLVLVDGTQMNINNINPQDVESVTVLKDAASAAIYGSRAAFGVILITTKKGARNTKPQISYSGNFYSASPTIIPDKVDSYKYALYANSMLTSTNSAKYFNDEHLALIKDRVDGVITNDYTLKANGTSYYEHANTKWEDLMYDDAAVGQNHNLSVSGGTEKTTYRASFAYAKDGGIVKVGNDKYERYNFNTNMSTEVRKWLVAKAQVNFTSAETDLHNLPGGNFGPSIFHVIWRARPTWTPYYDVDGVPYQTFSRLNPLATIEKGGRDLDKTYNLNTKAGVEMTFEDFQVFSNYTFNPIFREGQRNHKQFYSIQPWNNLTVSPESEASYIERTHNNSYYYAFDIYGKYAKTFAEVHQVQATLGFNQENMISTYERGYNTLLISDDVPSLSNTLGTPLVSDDHDEWALRSVFARVNYNYKEKYLLEFNGRYDGSSRFAKDSRYGFFPSVSAGWKVSDEAFLKDATWINLLKVRGSYGDLGNQNSAFLYPFVGYNTTLQTNWITNGTRPIGLSPQNPISASRTWETVSSVNFGADMMFFKGRMDLTFDVYRRDTKGMLVPGQALPGIFGAPAPQANAADLRVNGWETAIGWMDEFSSGLRYNVNLVLADSKGEITKYDNPNNSLAVAYYTGKTIGEIWGFETVGLFQSQEEINDAPNHGTLSGGNLIRPGDVRYADLNGDGVINNGKNTLEDPGDRRVIGNASPRYTYGIRGGVGYKGFDLSVFFQGVAKRDFWIDGPIMFGGDGGIGNMIVTNYLYDNVWSDGSDGLPVNTDAYYFRPSQTSVVDRNTLVQTRYLQDASYLRLKNLTVGYTFSNELLSKINLTSARVFVSGENLVTFTKLNPNFDPEVLDPGQDNLGGTSFSNGGGQSGKLYPLSKRVSFGVSVGF</sequence>
<keyword evidence="12" id="KW-0675">Receptor</keyword>
<name>A0ABS3BYL9_9BACT</name>
<reference evidence="12 13" key="1">
    <citation type="submission" date="2021-03" db="EMBL/GenBank/DDBJ databases">
        <title>novel species isolated from a fishpond in China.</title>
        <authorList>
            <person name="Lu H."/>
            <person name="Cai Z."/>
        </authorList>
    </citation>
    <scope>NUCLEOTIDE SEQUENCE [LARGE SCALE GENOMIC DNA]</scope>
    <source>
        <strain evidence="12 13">H41</strain>
    </source>
</reference>
<dbReference type="InterPro" id="IPR008969">
    <property type="entry name" value="CarboxyPept-like_regulatory"/>
</dbReference>
<evidence type="ECO:0000256" key="3">
    <source>
        <dbReference type="ARBA" id="ARBA00022452"/>
    </source>
</evidence>
<dbReference type="PROSITE" id="PS52016">
    <property type="entry name" value="TONB_DEPENDENT_REC_3"/>
    <property type="match status" value="1"/>
</dbReference>
<evidence type="ECO:0000259" key="11">
    <source>
        <dbReference type="Pfam" id="PF07715"/>
    </source>
</evidence>
<dbReference type="InterPro" id="IPR039426">
    <property type="entry name" value="TonB-dep_rcpt-like"/>
</dbReference>
<evidence type="ECO:0000256" key="5">
    <source>
        <dbReference type="ARBA" id="ARBA00023077"/>
    </source>
</evidence>
<keyword evidence="7 8" id="KW-0998">Cell outer membrane</keyword>
<dbReference type="Pfam" id="PF07715">
    <property type="entry name" value="Plug"/>
    <property type="match status" value="1"/>
</dbReference>
<evidence type="ECO:0000259" key="10">
    <source>
        <dbReference type="Pfam" id="PF00593"/>
    </source>
</evidence>
<keyword evidence="6 8" id="KW-0472">Membrane</keyword>
<dbReference type="InterPro" id="IPR037066">
    <property type="entry name" value="Plug_dom_sf"/>
</dbReference>
<evidence type="ECO:0000256" key="8">
    <source>
        <dbReference type="PROSITE-ProRule" id="PRU01360"/>
    </source>
</evidence>
<comment type="similarity">
    <text evidence="8 9">Belongs to the TonB-dependent receptor family.</text>
</comment>
<dbReference type="InterPro" id="IPR023997">
    <property type="entry name" value="TonB-dep_OMP_SusC/RagA_CS"/>
</dbReference>
<accession>A0ABS3BYL9</accession>
<evidence type="ECO:0000256" key="7">
    <source>
        <dbReference type="ARBA" id="ARBA00023237"/>
    </source>
</evidence>
<evidence type="ECO:0000313" key="12">
    <source>
        <dbReference type="EMBL" id="MBN7809952.1"/>
    </source>
</evidence>
<evidence type="ECO:0000256" key="6">
    <source>
        <dbReference type="ARBA" id="ARBA00023136"/>
    </source>
</evidence>